<comment type="caution">
    <text evidence="2">The sequence shown here is derived from an EMBL/GenBank/DDBJ whole genome shotgun (WGS) entry which is preliminary data.</text>
</comment>
<name>A0AAD4HWP4_9PEZI</name>
<evidence type="ECO:0000313" key="3">
    <source>
        <dbReference type="Proteomes" id="UP001197093"/>
    </source>
</evidence>
<proteinExistence type="predicted"/>
<reference evidence="2" key="1">
    <citation type="submission" date="2023-02" db="EMBL/GenBank/DDBJ databases">
        <authorList>
            <person name="Palmer J.M."/>
        </authorList>
    </citation>
    <scope>NUCLEOTIDE SEQUENCE</scope>
    <source>
        <strain evidence="2">FW57</strain>
    </source>
</reference>
<feature type="compositionally biased region" description="Basic and acidic residues" evidence="1">
    <location>
        <begin position="33"/>
        <end position="45"/>
    </location>
</feature>
<feature type="region of interest" description="Disordered" evidence="1">
    <location>
        <begin position="33"/>
        <end position="55"/>
    </location>
</feature>
<dbReference type="Proteomes" id="UP001197093">
    <property type="component" value="Unassembled WGS sequence"/>
</dbReference>
<gene>
    <name evidence="2" type="ORF">NEMBOFW57_006637</name>
</gene>
<protein>
    <submittedName>
        <fullName evidence="2">Uncharacterized protein</fullName>
    </submittedName>
</protein>
<dbReference type="EMBL" id="JAHCVI010000003">
    <property type="protein sequence ID" value="KAG7287132.1"/>
    <property type="molecule type" value="Genomic_DNA"/>
</dbReference>
<evidence type="ECO:0000313" key="2">
    <source>
        <dbReference type="EMBL" id="KAG7287132.1"/>
    </source>
</evidence>
<organism evidence="2 3">
    <name type="scientific">Staphylotrichum longicolle</name>
    <dbReference type="NCBI Taxonomy" id="669026"/>
    <lineage>
        <taxon>Eukaryota</taxon>
        <taxon>Fungi</taxon>
        <taxon>Dikarya</taxon>
        <taxon>Ascomycota</taxon>
        <taxon>Pezizomycotina</taxon>
        <taxon>Sordariomycetes</taxon>
        <taxon>Sordariomycetidae</taxon>
        <taxon>Sordariales</taxon>
        <taxon>Chaetomiaceae</taxon>
        <taxon>Staphylotrichum</taxon>
    </lineage>
</organism>
<dbReference type="AlphaFoldDB" id="A0AAD4HWP4"/>
<sequence>MPPFLDRAQLQNAIAGRALPALEQLAANPNRLDRSLDNRFERDDPPPYASSSEPECEEALFHPALAHPEKAVLEEFKEVIQIPLSDCESSRLVGTLNAIDLYAPGARYRNESRREHELISSFFIREPHGTRAKEFLKEKRGYQRRSVVVRHAIRKRWQRLGVWNPDWAFPAA</sequence>
<accession>A0AAD4HWP4</accession>
<evidence type="ECO:0000256" key="1">
    <source>
        <dbReference type="SAM" id="MobiDB-lite"/>
    </source>
</evidence>
<keyword evidence="3" id="KW-1185">Reference proteome</keyword>